<gene>
    <name evidence="2" type="ORF">EJ06DRAFT_534446</name>
</gene>
<sequence>MPTRPVPNPPQHSIRHPFACHPVPRYHQNRKTKTPYKRTMNTSPLQPSPRQNTTQRSLPSNPS</sequence>
<dbReference type="EMBL" id="ML996709">
    <property type="protein sequence ID" value="KAF2396001.1"/>
    <property type="molecule type" value="Genomic_DNA"/>
</dbReference>
<evidence type="ECO:0000313" key="3">
    <source>
        <dbReference type="Proteomes" id="UP000799640"/>
    </source>
</evidence>
<name>A0A6G1HJD0_9PEZI</name>
<protein>
    <submittedName>
        <fullName evidence="2">Uncharacterized protein</fullName>
    </submittedName>
</protein>
<proteinExistence type="predicted"/>
<dbReference type="Proteomes" id="UP000799640">
    <property type="component" value="Unassembled WGS sequence"/>
</dbReference>
<organism evidence="2 3">
    <name type="scientific">Trichodelitschia bisporula</name>
    <dbReference type="NCBI Taxonomy" id="703511"/>
    <lineage>
        <taxon>Eukaryota</taxon>
        <taxon>Fungi</taxon>
        <taxon>Dikarya</taxon>
        <taxon>Ascomycota</taxon>
        <taxon>Pezizomycotina</taxon>
        <taxon>Dothideomycetes</taxon>
        <taxon>Dothideomycetes incertae sedis</taxon>
        <taxon>Phaeotrichales</taxon>
        <taxon>Phaeotrichaceae</taxon>
        <taxon>Trichodelitschia</taxon>
    </lineage>
</organism>
<evidence type="ECO:0000256" key="1">
    <source>
        <dbReference type="SAM" id="MobiDB-lite"/>
    </source>
</evidence>
<evidence type="ECO:0000313" key="2">
    <source>
        <dbReference type="EMBL" id="KAF2396001.1"/>
    </source>
</evidence>
<feature type="compositionally biased region" description="Polar residues" evidence="1">
    <location>
        <begin position="39"/>
        <end position="63"/>
    </location>
</feature>
<feature type="compositionally biased region" description="Basic residues" evidence="1">
    <location>
        <begin position="27"/>
        <end position="36"/>
    </location>
</feature>
<accession>A0A6G1HJD0</accession>
<feature type="compositionally biased region" description="Pro residues" evidence="1">
    <location>
        <begin position="1"/>
        <end position="10"/>
    </location>
</feature>
<feature type="region of interest" description="Disordered" evidence="1">
    <location>
        <begin position="1"/>
        <end position="63"/>
    </location>
</feature>
<keyword evidence="3" id="KW-1185">Reference proteome</keyword>
<dbReference type="AlphaFoldDB" id="A0A6G1HJD0"/>
<reference evidence="2" key="1">
    <citation type="journal article" date="2020" name="Stud. Mycol.">
        <title>101 Dothideomycetes genomes: a test case for predicting lifestyles and emergence of pathogens.</title>
        <authorList>
            <person name="Haridas S."/>
            <person name="Albert R."/>
            <person name="Binder M."/>
            <person name="Bloem J."/>
            <person name="Labutti K."/>
            <person name="Salamov A."/>
            <person name="Andreopoulos B."/>
            <person name="Baker S."/>
            <person name="Barry K."/>
            <person name="Bills G."/>
            <person name="Bluhm B."/>
            <person name="Cannon C."/>
            <person name="Castanera R."/>
            <person name="Culley D."/>
            <person name="Daum C."/>
            <person name="Ezra D."/>
            <person name="Gonzalez J."/>
            <person name="Henrissat B."/>
            <person name="Kuo A."/>
            <person name="Liang C."/>
            <person name="Lipzen A."/>
            <person name="Lutzoni F."/>
            <person name="Magnuson J."/>
            <person name="Mondo S."/>
            <person name="Nolan M."/>
            <person name="Ohm R."/>
            <person name="Pangilinan J."/>
            <person name="Park H.-J."/>
            <person name="Ramirez L."/>
            <person name="Alfaro M."/>
            <person name="Sun H."/>
            <person name="Tritt A."/>
            <person name="Yoshinaga Y."/>
            <person name="Zwiers L.-H."/>
            <person name="Turgeon B."/>
            <person name="Goodwin S."/>
            <person name="Spatafora J."/>
            <person name="Crous P."/>
            <person name="Grigoriev I."/>
        </authorList>
    </citation>
    <scope>NUCLEOTIDE SEQUENCE</scope>
    <source>
        <strain evidence="2">CBS 262.69</strain>
    </source>
</reference>